<comment type="similarity">
    <text evidence="1">Belongs to the ABC transporter superfamily.</text>
</comment>
<evidence type="ECO:0000259" key="5">
    <source>
        <dbReference type="PROSITE" id="PS50893"/>
    </source>
</evidence>
<evidence type="ECO:0000313" key="6">
    <source>
        <dbReference type="EMBL" id="MBE6501575.1"/>
    </source>
</evidence>
<dbReference type="InterPro" id="IPR017871">
    <property type="entry name" value="ABC_transporter-like_CS"/>
</dbReference>
<evidence type="ECO:0000256" key="2">
    <source>
        <dbReference type="ARBA" id="ARBA00022448"/>
    </source>
</evidence>
<dbReference type="PANTHER" id="PTHR42798:SF2">
    <property type="entry name" value="ABC TRANSPORTER ATP-BINDING PROTEIN MG467-RELATED"/>
    <property type="match status" value="1"/>
</dbReference>
<organism evidence="6 7">
    <name type="scientific">Methanobrevibacter thaueri</name>
    <dbReference type="NCBI Taxonomy" id="190975"/>
    <lineage>
        <taxon>Archaea</taxon>
        <taxon>Methanobacteriati</taxon>
        <taxon>Methanobacteriota</taxon>
        <taxon>Methanomada group</taxon>
        <taxon>Methanobacteria</taxon>
        <taxon>Methanobacteriales</taxon>
        <taxon>Methanobacteriaceae</taxon>
        <taxon>Methanobrevibacter</taxon>
    </lineage>
</organism>
<dbReference type="EMBL" id="SUTK01000012">
    <property type="protein sequence ID" value="MBE6501575.1"/>
    <property type="molecule type" value="Genomic_DNA"/>
</dbReference>
<dbReference type="CDD" id="cd03255">
    <property type="entry name" value="ABC_MJ0796_LolCDE_FtsE"/>
    <property type="match status" value="1"/>
</dbReference>
<keyword evidence="2" id="KW-0813">Transport</keyword>
<evidence type="ECO:0000256" key="4">
    <source>
        <dbReference type="ARBA" id="ARBA00022840"/>
    </source>
</evidence>
<dbReference type="Gene3D" id="3.40.50.300">
    <property type="entry name" value="P-loop containing nucleotide triphosphate hydrolases"/>
    <property type="match status" value="1"/>
</dbReference>
<dbReference type="SUPFAM" id="SSF52540">
    <property type="entry name" value="P-loop containing nucleoside triphosphate hydrolases"/>
    <property type="match status" value="1"/>
</dbReference>
<dbReference type="AlphaFoldDB" id="A0A8T3VDZ6"/>
<protein>
    <submittedName>
        <fullName evidence="6">ABC transporter ATP-binding protein</fullName>
    </submittedName>
</protein>
<gene>
    <name evidence="6" type="ORF">E7Z79_03940</name>
</gene>
<evidence type="ECO:0000256" key="1">
    <source>
        <dbReference type="ARBA" id="ARBA00005417"/>
    </source>
</evidence>
<accession>A0A8T3VDZ6</accession>
<dbReference type="GO" id="GO:0022857">
    <property type="term" value="F:transmembrane transporter activity"/>
    <property type="evidence" value="ECO:0007669"/>
    <property type="project" value="UniProtKB-ARBA"/>
</dbReference>
<keyword evidence="3" id="KW-0547">Nucleotide-binding</keyword>
<name>A0A8T3VDZ6_9EURY</name>
<dbReference type="SMART" id="SM00382">
    <property type="entry name" value="AAA"/>
    <property type="match status" value="1"/>
</dbReference>
<dbReference type="PANTHER" id="PTHR42798">
    <property type="entry name" value="LIPOPROTEIN-RELEASING SYSTEM ATP-BINDING PROTEIN LOLD"/>
    <property type="match status" value="1"/>
</dbReference>
<dbReference type="Pfam" id="PF00005">
    <property type="entry name" value="ABC_tran"/>
    <property type="match status" value="1"/>
</dbReference>
<reference evidence="6" key="1">
    <citation type="submission" date="2019-04" db="EMBL/GenBank/DDBJ databases">
        <title>Evolution of Biomass-Degrading Anaerobic Consortia Revealed by Metagenomics.</title>
        <authorList>
            <person name="Peng X."/>
        </authorList>
    </citation>
    <scope>NUCLEOTIDE SEQUENCE</scope>
    <source>
        <strain evidence="6">SIG18</strain>
    </source>
</reference>
<dbReference type="PROSITE" id="PS00211">
    <property type="entry name" value="ABC_TRANSPORTER_1"/>
    <property type="match status" value="1"/>
</dbReference>
<dbReference type="Proteomes" id="UP000783037">
    <property type="component" value="Unassembled WGS sequence"/>
</dbReference>
<dbReference type="GO" id="GO:0016887">
    <property type="term" value="F:ATP hydrolysis activity"/>
    <property type="evidence" value="ECO:0007669"/>
    <property type="project" value="InterPro"/>
</dbReference>
<dbReference type="GO" id="GO:0005524">
    <property type="term" value="F:ATP binding"/>
    <property type="evidence" value="ECO:0007669"/>
    <property type="project" value="UniProtKB-KW"/>
</dbReference>
<dbReference type="GO" id="GO:0098796">
    <property type="term" value="C:membrane protein complex"/>
    <property type="evidence" value="ECO:0007669"/>
    <property type="project" value="UniProtKB-ARBA"/>
</dbReference>
<proteinExistence type="inferred from homology"/>
<dbReference type="InterPro" id="IPR003593">
    <property type="entry name" value="AAA+_ATPase"/>
</dbReference>
<evidence type="ECO:0000256" key="3">
    <source>
        <dbReference type="ARBA" id="ARBA00022741"/>
    </source>
</evidence>
<feature type="domain" description="ABC transporter" evidence="5">
    <location>
        <begin position="5"/>
        <end position="232"/>
    </location>
</feature>
<dbReference type="FunFam" id="3.40.50.300:FF:000032">
    <property type="entry name" value="Export ABC transporter ATP-binding protein"/>
    <property type="match status" value="1"/>
</dbReference>
<sequence length="234" mass="25558">MSTIIEFKNVDKIYKTGDHILKAMDNVNFTIDEGEFVVILGPSGAGKSTLLNLLGGLDTVTSGQIIVNGNHVEEFDDNELTDYRANNVGFIFQFYNLIPNLTALENVELMSDIVDFNINGLDVLESVDLKSHADQFPAQLSGGEQQRVSIARAVAKQPTMLLCDEPTGALDSKTGVLILNLLQDMSNSKGTTVVIVTHNAILAEAADKVIRIKNGQIESIVINENPKKITDLEW</sequence>
<comment type="caution">
    <text evidence="6">The sequence shown here is derived from an EMBL/GenBank/DDBJ whole genome shotgun (WGS) entry which is preliminary data.</text>
</comment>
<dbReference type="InterPro" id="IPR017911">
    <property type="entry name" value="MacB-like_ATP-bd"/>
</dbReference>
<dbReference type="InterPro" id="IPR027417">
    <property type="entry name" value="P-loop_NTPase"/>
</dbReference>
<dbReference type="InterPro" id="IPR003439">
    <property type="entry name" value="ABC_transporter-like_ATP-bd"/>
</dbReference>
<dbReference type="PROSITE" id="PS50893">
    <property type="entry name" value="ABC_TRANSPORTER_2"/>
    <property type="match status" value="1"/>
</dbReference>
<keyword evidence="4 6" id="KW-0067">ATP-binding</keyword>
<evidence type="ECO:0000313" key="7">
    <source>
        <dbReference type="Proteomes" id="UP000783037"/>
    </source>
</evidence>
<dbReference type="RefSeq" id="WP_303738677.1">
    <property type="nucleotide sequence ID" value="NZ_SUTK01000012.1"/>
</dbReference>